<name>A0AAV4RUV3_CAEEX</name>
<dbReference type="AlphaFoldDB" id="A0AAV4RUV3"/>
<sequence>MPSGSKCEPPPNFGVTIQVQGIIAVVAESTVPVPTLQNLEIKMGHARNDLPMQFDDLVYMKKGTTFLEPTQRRFWYLLRGKRPRSSDMLSQLTRKKLRLPIQQFEAWGGTLVGAEWLPDLGSEFRFLTLRVLLWRKTENSPTLPIT</sequence>
<protein>
    <submittedName>
        <fullName evidence="1">Uncharacterized protein</fullName>
    </submittedName>
</protein>
<reference evidence="1 2" key="1">
    <citation type="submission" date="2021-06" db="EMBL/GenBank/DDBJ databases">
        <title>Caerostris extrusa draft genome.</title>
        <authorList>
            <person name="Kono N."/>
            <person name="Arakawa K."/>
        </authorList>
    </citation>
    <scope>NUCLEOTIDE SEQUENCE [LARGE SCALE GENOMIC DNA]</scope>
</reference>
<keyword evidence="2" id="KW-1185">Reference proteome</keyword>
<proteinExistence type="predicted"/>
<accession>A0AAV4RUV3</accession>
<dbReference type="EMBL" id="BPLR01008329">
    <property type="protein sequence ID" value="GIY23907.1"/>
    <property type="molecule type" value="Genomic_DNA"/>
</dbReference>
<gene>
    <name evidence="1" type="ORF">CEXT_295061</name>
</gene>
<organism evidence="1 2">
    <name type="scientific">Caerostris extrusa</name>
    <name type="common">Bark spider</name>
    <name type="synonym">Caerostris bankana</name>
    <dbReference type="NCBI Taxonomy" id="172846"/>
    <lineage>
        <taxon>Eukaryota</taxon>
        <taxon>Metazoa</taxon>
        <taxon>Ecdysozoa</taxon>
        <taxon>Arthropoda</taxon>
        <taxon>Chelicerata</taxon>
        <taxon>Arachnida</taxon>
        <taxon>Araneae</taxon>
        <taxon>Araneomorphae</taxon>
        <taxon>Entelegynae</taxon>
        <taxon>Araneoidea</taxon>
        <taxon>Araneidae</taxon>
        <taxon>Caerostris</taxon>
    </lineage>
</organism>
<dbReference type="Proteomes" id="UP001054945">
    <property type="component" value="Unassembled WGS sequence"/>
</dbReference>
<evidence type="ECO:0000313" key="1">
    <source>
        <dbReference type="EMBL" id="GIY23907.1"/>
    </source>
</evidence>
<evidence type="ECO:0000313" key="2">
    <source>
        <dbReference type="Proteomes" id="UP001054945"/>
    </source>
</evidence>
<comment type="caution">
    <text evidence="1">The sequence shown here is derived from an EMBL/GenBank/DDBJ whole genome shotgun (WGS) entry which is preliminary data.</text>
</comment>